<dbReference type="EMBL" id="QSGO01000002">
    <property type="protein sequence ID" value="RHB37528.1"/>
    <property type="molecule type" value="Genomic_DNA"/>
</dbReference>
<dbReference type="Proteomes" id="UP000284379">
    <property type="component" value="Unassembled WGS sequence"/>
</dbReference>
<gene>
    <name evidence="6" type="ORF">DW888_02825</name>
</gene>
<comment type="caution">
    <text evidence="6">The sequence shown here is derived from an EMBL/GenBank/DDBJ whole genome shotgun (WGS) entry which is preliminary data.</text>
</comment>
<dbReference type="PANTHER" id="PTHR30469:SF36">
    <property type="entry name" value="BLL3903 PROTEIN"/>
    <property type="match status" value="1"/>
</dbReference>
<proteinExistence type="inferred from homology"/>
<dbReference type="GeneID" id="69500682"/>
<dbReference type="Pfam" id="PF25917">
    <property type="entry name" value="BSH_RND"/>
    <property type="match status" value="1"/>
</dbReference>
<evidence type="ECO:0000256" key="3">
    <source>
        <dbReference type="SAM" id="Phobius"/>
    </source>
</evidence>
<feature type="domain" description="Multidrug resistance protein MdtA-like barrel-sandwich hybrid" evidence="4">
    <location>
        <begin position="78"/>
        <end position="195"/>
    </location>
</feature>
<dbReference type="SUPFAM" id="SSF111369">
    <property type="entry name" value="HlyD-like secretion proteins"/>
    <property type="match status" value="1"/>
</dbReference>
<feature type="transmembrane region" description="Helical" evidence="3">
    <location>
        <begin position="7"/>
        <end position="26"/>
    </location>
</feature>
<dbReference type="InterPro" id="IPR058637">
    <property type="entry name" value="YknX-like_C"/>
</dbReference>
<evidence type="ECO:0000256" key="2">
    <source>
        <dbReference type="SAM" id="Coils"/>
    </source>
</evidence>
<dbReference type="Gene3D" id="2.40.50.100">
    <property type="match status" value="1"/>
</dbReference>
<reference evidence="6 7" key="1">
    <citation type="submission" date="2018-08" db="EMBL/GenBank/DDBJ databases">
        <title>A genome reference for cultivated species of the human gut microbiota.</title>
        <authorList>
            <person name="Zou Y."/>
            <person name="Xue W."/>
            <person name="Luo G."/>
        </authorList>
    </citation>
    <scope>NUCLEOTIDE SEQUENCE [LARGE SCALE GENOMIC DNA]</scope>
    <source>
        <strain evidence="6 7">AM40-30BH</strain>
    </source>
</reference>
<dbReference type="AlphaFoldDB" id="A0A413VVF8"/>
<protein>
    <submittedName>
        <fullName evidence="6">Efflux RND transporter periplasmic adaptor subunit</fullName>
    </submittedName>
</protein>
<evidence type="ECO:0000259" key="4">
    <source>
        <dbReference type="Pfam" id="PF25917"/>
    </source>
</evidence>
<keyword evidence="3" id="KW-0812">Transmembrane</keyword>
<keyword evidence="3" id="KW-1133">Transmembrane helix</keyword>
<comment type="similarity">
    <text evidence="1">Belongs to the membrane fusion protein (MFP) (TC 8.A.1) family.</text>
</comment>
<dbReference type="Pfam" id="PF25989">
    <property type="entry name" value="YknX_C"/>
    <property type="match status" value="1"/>
</dbReference>
<dbReference type="GO" id="GO:0015562">
    <property type="term" value="F:efflux transmembrane transporter activity"/>
    <property type="evidence" value="ECO:0007669"/>
    <property type="project" value="TreeGrafter"/>
</dbReference>
<name>A0A413VVF8_9BACE</name>
<dbReference type="GO" id="GO:1990281">
    <property type="term" value="C:efflux pump complex"/>
    <property type="evidence" value="ECO:0007669"/>
    <property type="project" value="TreeGrafter"/>
</dbReference>
<dbReference type="Gene3D" id="2.40.420.20">
    <property type="match status" value="1"/>
</dbReference>
<dbReference type="NCBIfam" id="TIGR01730">
    <property type="entry name" value="RND_mfp"/>
    <property type="match status" value="1"/>
</dbReference>
<dbReference type="Gene3D" id="2.40.30.170">
    <property type="match status" value="1"/>
</dbReference>
<evidence type="ECO:0000259" key="5">
    <source>
        <dbReference type="Pfam" id="PF25989"/>
    </source>
</evidence>
<evidence type="ECO:0000313" key="6">
    <source>
        <dbReference type="EMBL" id="RHB37528.1"/>
    </source>
</evidence>
<keyword evidence="2" id="KW-0175">Coiled coil</keyword>
<sequence>MDKRIKWGIIIIVGAGLIGGGIYSQMPKQNAELAAADKVTLSQKGGKKILNVNARIIKPQLLTDEIRISGSLLPDEEVDLSFETSGKIVEINFEEGSAVKKGQLLAKVNDRQLQAQLQRLVSQLKLAEDRVFRQNALLERDAVSKEAYEQVKTELATLNADIDIVKANIALTELRAPFDGVIGLRQVSVGAYASPSTIVAKLTKISPLKVEFAVPERYAGQVKKGANLTFHLEGQLDGFDAKVYATESKISEMHSLTIRALYPNSNGTVLPGRYVSVHLKKEEIPNAIAVPSEAIVPEMGKDKIYLYKNGKAQPVEISTGIRTEAEVQVLRGLQVGDTIITSGTLQLRTALPVTLDNID</sequence>
<keyword evidence="3" id="KW-0472">Membrane</keyword>
<dbReference type="Gene3D" id="1.10.287.470">
    <property type="entry name" value="Helix hairpin bin"/>
    <property type="match status" value="1"/>
</dbReference>
<feature type="coiled-coil region" evidence="2">
    <location>
        <begin position="110"/>
        <end position="168"/>
    </location>
</feature>
<evidence type="ECO:0000313" key="7">
    <source>
        <dbReference type="Proteomes" id="UP000284379"/>
    </source>
</evidence>
<feature type="domain" description="YknX-like C-terminal permuted SH3-like" evidence="5">
    <location>
        <begin position="287"/>
        <end position="348"/>
    </location>
</feature>
<dbReference type="RefSeq" id="WP_002559224.1">
    <property type="nucleotide sequence ID" value="NZ_BMBN01000021.1"/>
</dbReference>
<evidence type="ECO:0000256" key="1">
    <source>
        <dbReference type="ARBA" id="ARBA00009477"/>
    </source>
</evidence>
<dbReference type="InterPro" id="IPR006143">
    <property type="entry name" value="RND_pump_MFP"/>
</dbReference>
<dbReference type="PANTHER" id="PTHR30469">
    <property type="entry name" value="MULTIDRUG RESISTANCE PROTEIN MDTA"/>
    <property type="match status" value="1"/>
</dbReference>
<organism evidence="6 7">
    <name type="scientific">Bacteroides nordii</name>
    <dbReference type="NCBI Taxonomy" id="291645"/>
    <lineage>
        <taxon>Bacteria</taxon>
        <taxon>Pseudomonadati</taxon>
        <taxon>Bacteroidota</taxon>
        <taxon>Bacteroidia</taxon>
        <taxon>Bacteroidales</taxon>
        <taxon>Bacteroidaceae</taxon>
        <taxon>Bacteroides</taxon>
    </lineage>
</organism>
<dbReference type="InterPro" id="IPR058625">
    <property type="entry name" value="MdtA-like_BSH"/>
</dbReference>
<accession>A0A413VVF8</accession>